<comment type="caution">
    <text evidence="2">The sequence shown here is derived from an EMBL/GenBank/DDBJ whole genome shotgun (WGS) entry which is preliminary data.</text>
</comment>
<evidence type="ECO:0000259" key="1">
    <source>
        <dbReference type="Pfam" id="PF17225"/>
    </source>
</evidence>
<evidence type="ECO:0000313" key="3">
    <source>
        <dbReference type="Proteomes" id="UP000037267"/>
    </source>
</evidence>
<dbReference type="Gene3D" id="2.60.40.4250">
    <property type="match status" value="1"/>
</dbReference>
<dbReference type="Proteomes" id="UP000037267">
    <property type="component" value="Unassembled WGS sequence"/>
</dbReference>
<name>A0A0L0WC66_GOTPU</name>
<dbReference type="EMBL" id="LGSS01000004">
    <property type="protein sequence ID" value="KNF09063.1"/>
    <property type="molecule type" value="Genomic_DNA"/>
</dbReference>
<sequence>MFFKLYTNNNNVKVPESDRIIEIKLLNTVNYEIVEENIINEFSDIKEYLNMLKSSTKVDEKNISTYSHDYPDREKLVVGHFKLSEDGGYTTHYIYKEGDNFYFEQPYYGVFKLNLNDLYKYDMIIKFLN</sequence>
<accession>A0A0L0WC66</accession>
<dbReference type="RefSeq" id="WP_050354639.1">
    <property type="nucleotide sequence ID" value="NZ_LGSS01000004.1"/>
</dbReference>
<dbReference type="Pfam" id="PF17225">
    <property type="entry name" value="DUF5301"/>
    <property type="match status" value="1"/>
</dbReference>
<dbReference type="InterPro" id="IPR033782">
    <property type="entry name" value="DUF5301"/>
</dbReference>
<keyword evidence="3" id="KW-1185">Reference proteome</keyword>
<protein>
    <recommendedName>
        <fullName evidence="1">DUF5301 domain-containing protein</fullName>
    </recommendedName>
</protein>
<gene>
    <name evidence="2" type="ORF">CLPU_4c01090</name>
</gene>
<evidence type="ECO:0000313" key="2">
    <source>
        <dbReference type="EMBL" id="KNF09063.1"/>
    </source>
</evidence>
<proteinExistence type="predicted"/>
<feature type="domain" description="DUF5301" evidence="1">
    <location>
        <begin position="8"/>
        <end position="112"/>
    </location>
</feature>
<dbReference type="OrthoDB" id="2220779at2"/>
<reference evidence="3" key="1">
    <citation type="submission" date="2015-07" db="EMBL/GenBank/DDBJ databases">
        <title>Draft genome sequence of the purine-degrading Gottschalkia purinilyticum DSM 1384 (formerly Clostridium purinilyticum).</title>
        <authorList>
            <person name="Poehlein A."/>
            <person name="Schiel-Bengelsdorf B."/>
            <person name="Bengelsdorf F.R."/>
            <person name="Daniel R."/>
            <person name="Duerre P."/>
        </authorList>
    </citation>
    <scope>NUCLEOTIDE SEQUENCE [LARGE SCALE GENOMIC DNA]</scope>
    <source>
        <strain evidence="3">DSM 1384</strain>
    </source>
</reference>
<dbReference type="AlphaFoldDB" id="A0A0L0WC66"/>
<organism evidence="2 3">
    <name type="scientific">Gottschalkia purinilytica</name>
    <name type="common">Clostridium purinilyticum</name>
    <dbReference type="NCBI Taxonomy" id="1503"/>
    <lineage>
        <taxon>Bacteria</taxon>
        <taxon>Bacillati</taxon>
        <taxon>Bacillota</taxon>
        <taxon>Tissierellia</taxon>
        <taxon>Tissierellales</taxon>
        <taxon>Gottschalkiaceae</taxon>
        <taxon>Gottschalkia</taxon>
    </lineage>
</organism>